<accession>A0A9N9RRH9</accession>
<name>A0A9N9RRH9_9DIPT</name>
<protein>
    <submittedName>
        <fullName evidence="1">Uncharacterized protein</fullName>
    </submittedName>
</protein>
<evidence type="ECO:0000313" key="2">
    <source>
        <dbReference type="Proteomes" id="UP001153620"/>
    </source>
</evidence>
<gene>
    <name evidence="1" type="ORF">CHIRRI_LOCUS4045</name>
</gene>
<organism evidence="1 2">
    <name type="scientific">Chironomus riparius</name>
    <dbReference type="NCBI Taxonomy" id="315576"/>
    <lineage>
        <taxon>Eukaryota</taxon>
        <taxon>Metazoa</taxon>
        <taxon>Ecdysozoa</taxon>
        <taxon>Arthropoda</taxon>
        <taxon>Hexapoda</taxon>
        <taxon>Insecta</taxon>
        <taxon>Pterygota</taxon>
        <taxon>Neoptera</taxon>
        <taxon>Endopterygota</taxon>
        <taxon>Diptera</taxon>
        <taxon>Nematocera</taxon>
        <taxon>Chironomoidea</taxon>
        <taxon>Chironomidae</taxon>
        <taxon>Chironominae</taxon>
        <taxon>Chironomus</taxon>
    </lineage>
</organism>
<dbReference type="EMBL" id="OU895877">
    <property type="protein sequence ID" value="CAG9801110.1"/>
    <property type="molecule type" value="Genomic_DNA"/>
</dbReference>
<keyword evidence="2" id="KW-1185">Reference proteome</keyword>
<proteinExistence type="predicted"/>
<evidence type="ECO:0000313" key="1">
    <source>
        <dbReference type="EMBL" id="CAG9801110.1"/>
    </source>
</evidence>
<dbReference type="AlphaFoldDB" id="A0A9N9RRH9"/>
<reference evidence="1" key="2">
    <citation type="submission" date="2022-10" db="EMBL/GenBank/DDBJ databases">
        <authorList>
            <consortium name="ENA_rothamsted_submissions"/>
            <consortium name="culmorum"/>
            <person name="King R."/>
        </authorList>
    </citation>
    <scope>NUCLEOTIDE SEQUENCE</scope>
</reference>
<reference evidence="1" key="1">
    <citation type="submission" date="2022-01" db="EMBL/GenBank/DDBJ databases">
        <authorList>
            <person name="King R."/>
        </authorList>
    </citation>
    <scope>NUCLEOTIDE SEQUENCE</scope>
</reference>
<dbReference type="Proteomes" id="UP001153620">
    <property type="component" value="Chromosome 1"/>
</dbReference>
<sequence>MSKLKLKLHQNHTSYNTINNFTDDSEMMKLRDLQEDVVNMRKSVPEEIVKLMERHSKMLKIRRTEIESERDETIKPKFKRRPLKVNESLLNLNLQESIIKINASNDALEKVKQFLKKPDQHSK</sequence>